<organism evidence="2 3">
    <name type="scientific">Perkinsus chesapeaki</name>
    <name type="common">Clam parasite</name>
    <name type="synonym">Perkinsus andrewsi</name>
    <dbReference type="NCBI Taxonomy" id="330153"/>
    <lineage>
        <taxon>Eukaryota</taxon>
        <taxon>Sar</taxon>
        <taxon>Alveolata</taxon>
        <taxon>Perkinsozoa</taxon>
        <taxon>Perkinsea</taxon>
        <taxon>Perkinsida</taxon>
        <taxon>Perkinsidae</taxon>
        <taxon>Perkinsus</taxon>
    </lineage>
</organism>
<keyword evidence="3" id="KW-1185">Reference proteome</keyword>
<proteinExistence type="predicted"/>
<protein>
    <recommendedName>
        <fullName evidence="4">Retrotransposon gag domain-containing protein</fullName>
    </recommendedName>
</protein>
<dbReference type="AlphaFoldDB" id="A0A7J6KPE7"/>
<evidence type="ECO:0000313" key="2">
    <source>
        <dbReference type="EMBL" id="KAF4648479.1"/>
    </source>
</evidence>
<comment type="caution">
    <text evidence="2">The sequence shown here is derived from an EMBL/GenBank/DDBJ whole genome shotgun (WGS) entry which is preliminary data.</text>
</comment>
<feature type="compositionally biased region" description="Polar residues" evidence="1">
    <location>
        <begin position="75"/>
        <end position="87"/>
    </location>
</feature>
<evidence type="ECO:0008006" key="4">
    <source>
        <dbReference type="Google" id="ProtNLM"/>
    </source>
</evidence>
<feature type="compositionally biased region" description="Basic residues" evidence="1">
    <location>
        <begin position="182"/>
        <end position="192"/>
    </location>
</feature>
<feature type="compositionally biased region" description="Basic and acidic residues" evidence="1">
    <location>
        <begin position="143"/>
        <end position="152"/>
    </location>
</feature>
<gene>
    <name evidence="2" type="ORF">FOL47_003163</name>
</gene>
<feature type="compositionally biased region" description="Basic residues" evidence="1">
    <location>
        <begin position="153"/>
        <end position="163"/>
    </location>
</feature>
<dbReference type="Proteomes" id="UP000591131">
    <property type="component" value="Unassembled WGS sequence"/>
</dbReference>
<feature type="compositionally biased region" description="Polar residues" evidence="1">
    <location>
        <begin position="1"/>
        <end position="16"/>
    </location>
</feature>
<feature type="compositionally biased region" description="Low complexity" evidence="1">
    <location>
        <begin position="113"/>
        <end position="124"/>
    </location>
</feature>
<evidence type="ECO:0000256" key="1">
    <source>
        <dbReference type="SAM" id="MobiDB-lite"/>
    </source>
</evidence>
<accession>A0A7J6KPE7</accession>
<feature type="compositionally biased region" description="Low complexity" evidence="1">
    <location>
        <begin position="164"/>
        <end position="179"/>
    </location>
</feature>
<feature type="region of interest" description="Disordered" evidence="1">
    <location>
        <begin position="1"/>
        <end position="20"/>
    </location>
</feature>
<name>A0A7J6KPE7_PERCH</name>
<sequence>DLVTHNSLTNMTTPDNNDIVLNDNNGIGTQTVGTTIGINTDPPQQPDVFLRRLPPSIPINGIPGLPYGTIPYVYPQTSGQNNDNLQRGTDDNSGLPPRAVYVPPENGRRLPRPSRSSSTTSRSSNDGITRRRDHLRRQQPQDQPDRGEEHSRRRDRQHRHRQRSSSSSSRPSSRSANSRDSSKRHRRRHAPQRHGLTSGTYYVPPQRGIPSSDWCSGCERRRCEQSISVRDFDTMQNVIRALRPDRTFTGAKDPRSGTTWITEMYQETEGHPDVVRYLWLKKYTSSKVWNEVTANLTPPGRCYRDYECQLEKVVRHLRKSFDTDEHLHKTEHTFNNVTQGKGSVYDFIERLEELSGELYHLGSPILEYKLKWKLYNGLNDSELQLRVNDDLDDKEVNYADFKATVLRQYRRMTNSLDVKSKRDPAESP</sequence>
<feature type="region of interest" description="Disordered" evidence="1">
    <location>
        <begin position="73"/>
        <end position="205"/>
    </location>
</feature>
<reference evidence="2 3" key="1">
    <citation type="submission" date="2020-04" db="EMBL/GenBank/DDBJ databases">
        <title>Perkinsus chesapeaki whole genome sequence.</title>
        <authorList>
            <person name="Bogema D.R."/>
        </authorList>
    </citation>
    <scope>NUCLEOTIDE SEQUENCE [LARGE SCALE GENOMIC DNA]</scope>
    <source>
        <strain evidence="2">ATCC PRA-425</strain>
    </source>
</reference>
<feature type="non-terminal residue" evidence="2">
    <location>
        <position position="428"/>
    </location>
</feature>
<feature type="non-terminal residue" evidence="2">
    <location>
        <position position="1"/>
    </location>
</feature>
<dbReference type="EMBL" id="JAAPAO010001966">
    <property type="protein sequence ID" value="KAF4648479.1"/>
    <property type="molecule type" value="Genomic_DNA"/>
</dbReference>
<evidence type="ECO:0000313" key="3">
    <source>
        <dbReference type="Proteomes" id="UP000591131"/>
    </source>
</evidence>